<evidence type="ECO:0000313" key="1">
    <source>
        <dbReference type="EMBL" id="RZB84603.1"/>
    </source>
</evidence>
<reference evidence="1 2" key="1">
    <citation type="submission" date="2018-09" db="EMBL/GenBank/DDBJ databases">
        <title>A high-quality reference genome of wild soybean provides a powerful tool to mine soybean genomes.</title>
        <authorList>
            <person name="Xie M."/>
            <person name="Chung C.Y.L."/>
            <person name="Li M.-W."/>
            <person name="Wong F.-L."/>
            <person name="Chan T.-F."/>
            <person name="Lam H.-M."/>
        </authorList>
    </citation>
    <scope>NUCLEOTIDE SEQUENCE [LARGE SCALE GENOMIC DNA]</scope>
    <source>
        <strain evidence="2">cv. W05</strain>
        <tissue evidence="1">Hypocotyl of etiolated seedlings</tissue>
    </source>
</reference>
<proteinExistence type="predicted"/>
<sequence length="111" mass="12496">MAISWALQYPHEWKTCRNSKASHPAVTTSPNLATSWQPPSQGSITCKVNASIFARDNSFGAGIYFRNSQAQFIIAKLHYLHGYVRPQKQNPYLFSKPCLLGSRTRSPKNQV</sequence>
<protein>
    <submittedName>
        <fullName evidence="1">Uncharacterized protein</fullName>
    </submittedName>
</protein>
<evidence type="ECO:0000313" key="2">
    <source>
        <dbReference type="Proteomes" id="UP000289340"/>
    </source>
</evidence>
<name>A0A445IEY4_GLYSO</name>
<dbReference type="EMBL" id="QZWG01000011">
    <property type="protein sequence ID" value="RZB84603.1"/>
    <property type="molecule type" value="Genomic_DNA"/>
</dbReference>
<accession>A0A445IEY4</accession>
<comment type="caution">
    <text evidence="1">The sequence shown here is derived from an EMBL/GenBank/DDBJ whole genome shotgun (WGS) entry which is preliminary data.</text>
</comment>
<keyword evidence="2" id="KW-1185">Reference proteome</keyword>
<organism evidence="1 2">
    <name type="scientific">Glycine soja</name>
    <name type="common">Wild soybean</name>
    <dbReference type="NCBI Taxonomy" id="3848"/>
    <lineage>
        <taxon>Eukaryota</taxon>
        <taxon>Viridiplantae</taxon>
        <taxon>Streptophyta</taxon>
        <taxon>Embryophyta</taxon>
        <taxon>Tracheophyta</taxon>
        <taxon>Spermatophyta</taxon>
        <taxon>Magnoliopsida</taxon>
        <taxon>eudicotyledons</taxon>
        <taxon>Gunneridae</taxon>
        <taxon>Pentapetalae</taxon>
        <taxon>rosids</taxon>
        <taxon>fabids</taxon>
        <taxon>Fabales</taxon>
        <taxon>Fabaceae</taxon>
        <taxon>Papilionoideae</taxon>
        <taxon>50 kb inversion clade</taxon>
        <taxon>NPAAA clade</taxon>
        <taxon>indigoferoid/millettioid clade</taxon>
        <taxon>Phaseoleae</taxon>
        <taxon>Glycine</taxon>
        <taxon>Glycine subgen. Soja</taxon>
    </lineage>
</organism>
<dbReference type="AlphaFoldDB" id="A0A445IEY4"/>
<gene>
    <name evidence="1" type="ORF">D0Y65_032760</name>
</gene>
<dbReference type="Proteomes" id="UP000289340">
    <property type="component" value="Chromosome 11"/>
</dbReference>